<proteinExistence type="predicted"/>
<sequence>MAMLKLLLATCLLTAQYAVHGTTTPVVTDNVYIPGLGHRGLDVDEEFVLLAAKVAGPTASFELVDKNPIRGTATLAVLGQVTGSGPKTGDGELSQQIVECVFDPLATDAFCKDSEFITDTEGNVISGTVTNFTEQRVSIPLTLPTAAATPN</sequence>
<evidence type="ECO:0000256" key="1">
    <source>
        <dbReference type="SAM" id="SignalP"/>
    </source>
</evidence>
<evidence type="ECO:0000313" key="2">
    <source>
        <dbReference type="EMBL" id="GJJ14145.1"/>
    </source>
</evidence>
<keyword evidence="3" id="KW-1185">Reference proteome</keyword>
<feature type="chain" id="PRO_5044000021" evidence="1">
    <location>
        <begin position="22"/>
        <end position="151"/>
    </location>
</feature>
<gene>
    <name evidence="2" type="ORF">Clacol_008405</name>
</gene>
<accession>A0AAV5AIE5</accession>
<feature type="signal peptide" evidence="1">
    <location>
        <begin position="1"/>
        <end position="21"/>
    </location>
</feature>
<protein>
    <submittedName>
        <fullName evidence="2">Uncharacterized protein</fullName>
    </submittedName>
</protein>
<reference evidence="2" key="1">
    <citation type="submission" date="2021-10" db="EMBL/GenBank/DDBJ databases">
        <title>De novo Genome Assembly of Clathrus columnatus (Basidiomycota, Fungi) Using Illumina and Nanopore Sequence Data.</title>
        <authorList>
            <person name="Ogiso-Tanaka E."/>
            <person name="Itagaki H."/>
            <person name="Hosoya T."/>
            <person name="Hosaka K."/>
        </authorList>
    </citation>
    <scope>NUCLEOTIDE SEQUENCE</scope>
    <source>
        <strain evidence="2">MO-923</strain>
    </source>
</reference>
<dbReference type="Proteomes" id="UP001050691">
    <property type="component" value="Unassembled WGS sequence"/>
</dbReference>
<dbReference type="AlphaFoldDB" id="A0AAV5AIE5"/>
<dbReference type="EMBL" id="BPWL01000009">
    <property type="protein sequence ID" value="GJJ14145.1"/>
    <property type="molecule type" value="Genomic_DNA"/>
</dbReference>
<evidence type="ECO:0000313" key="3">
    <source>
        <dbReference type="Proteomes" id="UP001050691"/>
    </source>
</evidence>
<name>A0AAV5AIE5_9AGAM</name>
<keyword evidence="1" id="KW-0732">Signal</keyword>
<comment type="caution">
    <text evidence="2">The sequence shown here is derived from an EMBL/GenBank/DDBJ whole genome shotgun (WGS) entry which is preliminary data.</text>
</comment>
<organism evidence="2 3">
    <name type="scientific">Clathrus columnatus</name>
    <dbReference type="NCBI Taxonomy" id="1419009"/>
    <lineage>
        <taxon>Eukaryota</taxon>
        <taxon>Fungi</taxon>
        <taxon>Dikarya</taxon>
        <taxon>Basidiomycota</taxon>
        <taxon>Agaricomycotina</taxon>
        <taxon>Agaricomycetes</taxon>
        <taxon>Phallomycetidae</taxon>
        <taxon>Phallales</taxon>
        <taxon>Clathraceae</taxon>
        <taxon>Clathrus</taxon>
    </lineage>
</organism>